<dbReference type="Pfam" id="PF03705">
    <property type="entry name" value="CheR_N"/>
    <property type="match status" value="1"/>
</dbReference>
<accession>A0A2K5ASA4</accession>
<dbReference type="Gene3D" id="3.40.50.150">
    <property type="entry name" value="Vaccinia Virus protein VP39"/>
    <property type="match status" value="1"/>
</dbReference>
<dbReference type="AlphaFoldDB" id="A0A2K5ASA4"/>
<dbReference type="Gene3D" id="1.10.155.10">
    <property type="entry name" value="Chemotaxis receptor methyltransferase CheR, N-terminal domain"/>
    <property type="match status" value="1"/>
</dbReference>
<dbReference type="InterPro" id="IPR022641">
    <property type="entry name" value="CheR_N"/>
</dbReference>
<proteinExistence type="predicted"/>
<dbReference type="RefSeq" id="WP_103286831.1">
    <property type="nucleotide sequence ID" value="NZ_LT981265.1"/>
</dbReference>
<evidence type="ECO:0000313" key="7">
    <source>
        <dbReference type="EMBL" id="SPC34530.1"/>
    </source>
</evidence>
<dbReference type="InterPro" id="IPR029063">
    <property type="entry name" value="SAM-dependent_MTases_sf"/>
</dbReference>
<comment type="catalytic activity">
    <reaction evidence="1">
        <text>L-glutamyl-[protein] + S-adenosyl-L-methionine = [protein]-L-glutamate 5-O-methyl ester + S-adenosyl-L-homocysteine</text>
        <dbReference type="Rhea" id="RHEA:24452"/>
        <dbReference type="Rhea" id="RHEA-COMP:10208"/>
        <dbReference type="Rhea" id="RHEA-COMP:10311"/>
        <dbReference type="ChEBI" id="CHEBI:29973"/>
        <dbReference type="ChEBI" id="CHEBI:57856"/>
        <dbReference type="ChEBI" id="CHEBI:59789"/>
        <dbReference type="ChEBI" id="CHEBI:82795"/>
        <dbReference type="EC" id="2.1.1.80"/>
    </reaction>
</comment>
<evidence type="ECO:0000256" key="1">
    <source>
        <dbReference type="ARBA" id="ARBA00001541"/>
    </source>
</evidence>
<dbReference type="SMART" id="SM00138">
    <property type="entry name" value="MeTrc"/>
    <property type="match status" value="1"/>
</dbReference>
<feature type="domain" description="CheR-type methyltransferase" evidence="6">
    <location>
        <begin position="1"/>
        <end position="234"/>
    </location>
</feature>
<name>A0A2K5ASA4_9ARCH</name>
<dbReference type="PANTHER" id="PTHR24422:SF10">
    <property type="entry name" value="CHEMOTAXIS PROTEIN METHYLTRANSFERASE 2"/>
    <property type="match status" value="1"/>
</dbReference>
<dbReference type="Pfam" id="PF01739">
    <property type="entry name" value="CheR"/>
    <property type="match status" value="1"/>
</dbReference>
<dbReference type="PROSITE" id="PS50123">
    <property type="entry name" value="CHER"/>
    <property type="match status" value="1"/>
</dbReference>
<evidence type="ECO:0000256" key="4">
    <source>
        <dbReference type="ARBA" id="ARBA00022679"/>
    </source>
</evidence>
<keyword evidence="8" id="KW-1185">Reference proteome</keyword>
<evidence type="ECO:0000256" key="5">
    <source>
        <dbReference type="ARBA" id="ARBA00022691"/>
    </source>
</evidence>
<dbReference type="SUPFAM" id="SSF53335">
    <property type="entry name" value="S-adenosyl-L-methionine-dependent methyltransferases"/>
    <property type="match status" value="1"/>
</dbReference>
<dbReference type="PRINTS" id="PR00996">
    <property type="entry name" value="CHERMTFRASE"/>
</dbReference>
<dbReference type="PANTHER" id="PTHR24422">
    <property type="entry name" value="CHEMOTAXIS PROTEIN METHYLTRANSFERASE"/>
    <property type="match status" value="1"/>
</dbReference>
<dbReference type="InterPro" id="IPR050903">
    <property type="entry name" value="Bact_Chemotaxis_MeTrfase"/>
</dbReference>
<dbReference type="InterPro" id="IPR022642">
    <property type="entry name" value="CheR_C"/>
</dbReference>
<evidence type="ECO:0000259" key="6">
    <source>
        <dbReference type="PROSITE" id="PS50123"/>
    </source>
</evidence>
<dbReference type="EC" id="2.1.1.80" evidence="2"/>
<keyword evidence="3 7" id="KW-0489">Methyltransferase</keyword>
<dbReference type="SUPFAM" id="SSF47757">
    <property type="entry name" value="Chemotaxis receptor methyltransferase CheR, N-terminal domain"/>
    <property type="match status" value="1"/>
</dbReference>
<reference evidence="8" key="1">
    <citation type="submission" date="2018-01" db="EMBL/GenBank/DDBJ databases">
        <authorList>
            <person name="Kerou L M."/>
        </authorList>
    </citation>
    <scope>NUCLEOTIDE SEQUENCE [LARGE SCALE GENOMIC DNA]</scope>
    <source>
        <strain evidence="8">SCU2</strain>
    </source>
</reference>
<evidence type="ECO:0000256" key="3">
    <source>
        <dbReference type="ARBA" id="ARBA00022603"/>
    </source>
</evidence>
<dbReference type="GO" id="GO:0008983">
    <property type="term" value="F:protein-glutamate O-methyltransferase activity"/>
    <property type="evidence" value="ECO:0007669"/>
    <property type="project" value="UniProtKB-EC"/>
</dbReference>
<evidence type="ECO:0000256" key="2">
    <source>
        <dbReference type="ARBA" id="ARBA00012534"/>
    </source>
</evidence>
<dbReference type="Proteomes" id="UP000236248">
    <property type="component" value="Chromosome NCAV"/>
</dbReference>
<protein>
    <recommendedName>
        <fullName evidence="2">protein-glutamate O-methyltransferase</fullName>
        <ecNumber evidence="2">2.1.1.80</ecNumber>
    </recommendedName>
</protein>
<sequence>MLVIDEHYYNRLRDIIRVRVGIDISCYSKSFIARRIEFRMNIYNIKDYNDYLRLLECSDEVKAFVADLSINVTEFFRDPDVFDRFKELLKGYRSARIWSIGCASGEEPYTIAIIAKDNGVRCSILASDINKNAIEYAKKGLYPSKSIRNVPKDILAKYFTLTDDGYAVRNDVKDMVTFEVRDITKSIYTGQFDFIFCRNMLIYMDHVSKERIINNICNAMKPHSYLILGKSEYVHNCSMLSCIDTKAKIYIKV</sequence>
<organism evidence="7 8">
    <name type="scientific">Candidatus Nitrosocaldus cavascurensis</name>
    <dbReference type="NCBI Taxonomy" id="2058097"/>
    <lineage>
        <taxon>Archaea</taxon>
        <taxon>Nitrososphaerota</taxon>
        <taxon>Nitrososphaeria</taxon>
        <taxon>Candidatus Nitrosocaldales</taxon>
        <taxon>Candidatus Nitrosocaldaceae</taxon>
        <taxon>Candidatus Nitrosocaldus</taxon>
    </lineage>
</organism>
<dbReference type="InterPro" id="IPR036804">
    <property type="entry name" value="CheR_N_sf"/>
</dbReference>
<evidence type="ECO:0000313" key="8">
    <source>
        <dbReference type="Proteomes" id="UP000236248"/>
    </source>
</evidence>
<dbReference type="KEGG" id="ncv:NCAV_1364"/>
<dbReference type="GO" id="GO:0032259">
    <property type="term" value="P:methylation"/>
    <property type="evidence" value="ECO:0007669"/>
    <property type="project" value="UniProtKB-KW"/>
</dbReference>
<keyword evidence="5" id="KW-0949">S-adenosyl-L-methionine</keyword>
<dbReference type="GeneID" id="41595364"/>
<keyword evidence="4 7" id="KW-0808">Transferase</keyword>
<dbReference type="InterPro" id="IPR000780">
    <property type="entry name" value="CheR_MeTrfase"/>
</dbReference>
<gene>
    <name evidence="7" type="primary">cheR</name>
    <name evidence="7" type="ORF">NCAV_1364</name>
</gene>
<dbReference type="EMBL" id="LT981265">
    <property type="protein sequence ID" value="SPC34530.1"/>
    <property type="molecule type" value="Genomic_DNA"/>
</dbReference>